<keyword evidence="1" id="KW-1003">Cell membrane</keyword>
<comment type="caution">
    <text evidence="3">The sequence shown here is derived from an EMBL/GenBank/DDBJ whole genome shotgun (WGS) entry which is preliminary data.</text>
</comment>
<dbReference type="RefSeq" id="WP_315945915.1">
    <property type="nucleotide sequence ID" value="NZ_JAWCUA010000003.1"/>
</dbReference>
<keyword evidence="1" id="KW-0997">Cell inner membrane</keyword>
<keyword evidence="2" id="KW-1133">Transmembrane helix</keyword>
<keyword evidence="1 2" id="KW-0472">Membrane</keyword>
<comment type="subcellular location">
    <subcellularLocation>
        <location evidence="1">Cell inner membrane</location>
        <topology evidence="1">Multi-pass membrane protein</topology>
    </subcellularLocation>
</comment>
<protein>
    <recommendedName>
        <fullName evidence="1">Inner membrane protein</fullName>
    </recommendedName>
</protein>
<feature type="transmembrane region" description="Helical" evidence="2">
    <location>
        <begin position="78"/>
        <end position="95"/>
    </location>
</feature>
<organism evidence="3 4">
    <name type="scientific">Psychrosphaera aquimarina</name>
    <dbReference type="NCBI Taxonomy" id="2044854"/>
    <lineage>
        <taxon>Bacteria</taxon>
        <taxon>Pseudomonadati</taxon>
        <taxon>Pseudomonadota</taxon>
        <taxon>Gammaproteobacteria</taxon>
        <taxon>Alteromonadales</taxon>
        <taxon>Pseudoalteromonadaceae</taxon>
        <taxon>Psychrosphaera</taxon>
    </lineage>
</organism>
<accession>A0ABU3QXD7</accession>
<gene>
    <name evidence="3" type="ORF">RT723_03630</name>
</gene>
<feature type="transmembrane region" description="Helical" evidence="2">
    <location>
        <begin position="101"/>
        <end position="118"/>
    </location>
</feature>
<dbReference type="Proteomes" id="UP001257914">
    <property type="component" value="Unassembled WGS sequence"/>
</dbReference>
<dbReference type="InterPro" id="IPR007401">
    <property type="entry name" value="DUF454"/>
</dbReference>
<keyword evidence="4" id="KW-1185">Reference proteome</keyword>
<keyword evidence="2" id="KW-0812">Transmembrane</keyword>
<sequence>MYSLNKIGYFVLAWTSLIIGIVGVILPLLPTTPFVLLAAFSFSKSSPRFHQWLLSHSVFGNMIQNWEKYGVITLRAKITATCSVIIMLTISFYFVDMNNTVKLIIAGIMFLVFSFIWSRPSQINKK</sequence>
<dbReference type="Pfam" id="PF04304">
    <property type="entry name" value="DUF454"/>
    <property type="match status" value="1"/>
</dbReference>
<evidence type="ECO:0000313" key="4">
    <source>
        <dbReference type="Proteomes" id="UP001257914"/>
    </source>
</evidence>
<name>A0ABU3QXD7_9GAMM</name>
<evidence type="ECO:0000256" key="1">
    <source>
        <dbReference type="PIRNR" id="PIRNR016789"/>
    </source>
</evidence>
<dbReference type="PIRSF" id="PIRSF016789">
    <property type="entry name" value="DUF454"/>
    <property type="match status" value="1"/>
</dbReference>
<evidence type="ECO:0000256" key="2">
    <source>
        <dbReference type="SAM" id="Phobius"/>
    </source>
</evidence>
<reference evidence="3 4" key="1">
    <citation type="submission" date="2023-10" db="EMBL/GenBank/DDBJ databases">
        <title>Psychrosphaera aquimaarina strain SW33 isolated from seawater.</title>
        <authorList>
            <person name="Bayburt H."/>
            <person name="Kim J.M."/>
            <person name="Choi B.J."/>
            <person name="Jeon C.O."/>
        </authorList>
    </citation>
    <scope>NUCLEOTIDE SEQUENCE [LARGE SCALE GENOMIC DNA]</scope>
    <source>
        <strain evidence="3 4">KCTC 52743</strain>
    </source>
</reference>
<dbReference type="PANTHER" id="PTHR35813:SF1">
    <property type="entry name" value="INNER MEMBRANE PROTEIN YBAN"/>
    <property type="match status" value="1"/>
</dbReference>
<dbReference type="EMBL" id="JAWCUA010000003">
    <property type="protein sequence ID" value="MDU0112104.1"/>
    <property type="molecule type" value="Genomic_DNA"/>
</dbReference>
<dbReference type="PANTHER" id="PTHR35813">
    <property type="entry name" value="INNER MEMBRANE PROTEIN YBAN"/>
    <property type="match status" value="1"/>
</dbReference>
<proteinExistence type="predicted"/>
<evidence type="ECO:0000313" key="3">
    <source>
        <dbReference type="EMBL" id="MDU0112104.1"/>
    </source>
</evidence>
<feature type="transmembrane region" description="Helical" evidence="2">
    <location>
        <begin position="7"/>
        <end position="29"/>
    </location>
</feature>